<dbReference type="EMBL" id="LLYB01000125">
    <property type="protein sequence ID" value="KRR16789.1"/>
    <property type="molecule type" value="Genomic_DNA"/>
</dbReference>
<dbReference type="AlphaFoldDB" id="A0A0R3MGC4"/>
<comment type="caution">
    <text evidence="1">The sequence shown here is derived from an EMBL/GenBank/DDBJ whole genome shotgun (WGS) entry which is preliminary data.</text>
</comment>
<sequence>MAFLRVIHSHQSEAIQPHMQRLRPWMSLQREPNWPITVAIWRIYFNFPFDTLPIRMAVPQRAVLVKSVW</sequence>
<reference evidence="1 2" key="1">
    <citation type="submission" date="2014-03" db="EMBL/GenBank/DDBJ databases">
        <title>Bradyrhizobium valentinum sp. nov., isolated from effective nodules of Lupinus mariae-josephae, a lupine endemic of basic-lime soils in Eastern Spain.</title>
        <authorList>
            <person name="Duran D."/>
            <person name="Rey L."/>
            <person name="Navarro A."/>
            <person name="Busquets A."/>
            <person name="Imperial J."/>
            <person name="Ruiz-Argueso T."/>
        </authorList>
    </citation>
    <scope>NUCLEOTIDE SEQUENCE [LARGE SCALE GENOMIC DNA]</scope>
    <source>
        <strain evidence="1 2">CCBAU 23086</strain>
    </source>
</reference>
<evidence type="ECO:0000313" key="1">
    <source>
        <dbReference type="EMBL" id="KRR16789.1"/>
    </source>
</evidence>
<protein>
    <submittedName>
        <fullName evidence="1">Uncharacterized protein</fullName>
    </submittedName>
</protein>
<proteinExistence type="predicted"/>
<dbReference type="Proteomes" id="UP000051660">
    <property type="component" value="Unassembled WGS sequence"/>
</dbReference>
<evidence type="ECO:0000313" key="2">
    <source>
        <dbReference type="Proteomes" id="UP000051660"/>
    </source>
</evidence>
<gene>
    <name evidence="1" type="ORF">CQ14_14465</name>
</gene>
<organism evidence="1 2">
    <name type="scientific">Bradyrhizobium lablabi</name>
    <dbReference type="NCBI Taxonomy" id="722472"/>
    <lineage>
        <taxon>Bacteria</taxon>
        <taxon>Pseudomonadati</taxon>
        <taxon>Pseudomonadota</taxon>
        <taxon>Alphaproteobacteria</taxon>
        <taxon>Hyphomicrobiales</taxon>
        <taxon>Nitrobacteraceae</taxon>
        <taxon>Bradyrhizobium</taxon>
    </lineage>
</organism>
<accession>A0A0R3MGC4</accession>
<name>A0A0R3MGC4_9BRAD</name>